<name>A0A4Q6XMZ7_9SPHI</name>
<organism evidence="19 20">
    <name type="scientific">Sphingobacterium corticibacterium</name>
    <dbReference type="NCBI Taxonomy" id="2484746"/>
    <lineage>
        <taxon>Bacteria</taxon>
        <taxon>Pseudomonadati</taxon>
        <taxon>Bacteroidota</taxon>
        <taxon>Sphingobacteriia</taxon>
        <taxon>Sphingobacteriales</taxon>
        <taxon>Sphingobacteriaceae</taxon>
        <taxon>Sphingobacterium</taxon>
    </lineage>
</organism>
<evidence type="ECO:0000256" key="16">
    <source>
        <dbReference type="SAM" id="Phobius"/>
    </source>
</evidence>
<evidence type="ECO:0000256" key="10">
    <source>
        <dbReference type="ARBA" id="ARBA00023077"/>
    </source>
</evidence>
<gene>
    <name evidence="19" type="ORF">EWE74_20870</name>
</gene>
<sequence>MKYSSGSDTSLPFLFHSILISFLVLIFNFVAYAAQTDILQKSISLQLGNTTVGKTLESIEAQTGYAFSYSSNLIHTDRKVFVSYRDTPLQQILQDVLGDAARGLRVEGKQIKIQPSAGKGSVKGSVRTIDGQSAGFVTVGIRGQRSTQADDQGHFSLENVQTGTYVVTASYIGLKTQQQTVTVETGRITSISFTLSEDAKTLQEVIVEGNQINKPVDKDTEYVARMPLSNLENSQVYSIVDQKLMKQQVAFNVSQAVSNAAGAVPTEHDSGGLTVLTRGFRTGINARNGMETTSSRTSVDIANIERIEVLKGPSGTLFGSSISSFGGVVNVVTKKPFAQRQTEVSYTAGSFGLNRLSADINTPLNADKTALFRINTAANKENSFLDAGFNNTFLLAPSLRYQVNERLSFAVDAEFYAVHKTQPWYSMGSAETGFKTPADLPIPYTNSMLSESADAKNTTTKVFAESRYQFSENWTSTTLFSFAGEDIDHSYQLFASWSSPTKMTPMITNYGPITQNFVGLQQNINGQFNTGAVRHKLVVGANYRFFDSNYSILRGTLEPIDITESYEPLPKSNIDPFLTESRSPIADQHTISAYASDVVNFTDRLLLMLSLRLDHFNRKEIVGTEGFNQTSFAPKLGIVYQVIKNQLSFFGNYMSGFQNEAPVNQPDGSRLILNPTFANQSEVGVKGEFFDKKLNLTTSYYNIAIDNAVNYGNDGFVVQGGKQISKGMEFEIIALPIPGLNIQAGYVYNDNRITENIDPAITGNFATDAPQHVANTWLSYTLQHSLRGLGIGIGGNHVGKSYLFSDNQYHTPRYTAYQATMFYEQSKWRIGVKVNNLTNERYWGLWGMPQAPRNVAGNLTLRF</sequence>
<dbReference type="Proteomes" id="UP000292855">
    <property type="component" value="Unassembled WGS sequence"/>
</dbReference>
<evidence type="ECO:0000256" key="9">
    <source>
        <dbReference type="ARBA" id="ARBA00023065"/>
    </source>
</evidence>
<dbReference type="NCBIfam" id="TIGR01783">
    <property type="entry name" value="TonB-siderophor"/>
    <property type="match status" value="1"/>
</dbReference>
<feature type="domain" description="TonB-dependent receptor-like beta-barrel" evidence="17">
    <location>
        <begin position="456"/>
        <end position="837"/>
    </location>
</feature>
<dbReference type="GO" id="GO:0038023">
    <property type="term" value="F:signaling receptor activity"/>
    <property type="evidence" value="ECO:0007669"/>
    <property type="project" value="InterPro"/>
</dbReference>
<dbReference type="PROSITE" id="PS52016">
    <property type="entry name" value="TONB_DEPENDENT_REC_3"/>
    <property type="match status" value="1"/>
</dbReference>
<accession>A0A4Q6XMZ7</accession>
<dbReference type="InterPro" id="IPR012910">
    <property type="entry name" value="Plug_dom"/>
</dbReference>
<comment type="similarity">
    <text evidence="2 14 15">Belongs to the TonB-dependent receptor family.</text>
</comment>
<evidence type="ECO:0000256" key="7">
    <source>
        <dbReference type="ARBA" id="ARBA00022729"/>
    </source>
</evidence>
<keyword evidence="13 14" id="KW-0998">Cell outer membrane</keyword>
<dbReference type="Pfam" id="PF07715">
    <property type="entry name" value="Plug"/>
    <property type="match status" value="1"/>
</dbReference>
<keyword evidence="12 19" id="KW-0675">Receptor</keyword>
<evidence type="ECO:0000256" key="1">
    <source>
        <dbReference type="ARBA" id="ARBA00004571"/>
    </source>
</evidence>
<evidence type="ECO:0000256" key="14">
    <source>
        <dbReference type="PROSITE-ProRule" id="PRU01360"/>
    </source>
</evidence>
<dbReference type="InterPro" id="IPR036942">
    <property type="entry name" value="Beta-barrel_TonB_sf"/>
</dbReference>
<keyword evidence="16" id="KW-1133">Transmembrane helix</keyword>
<dbReference type="CDD" id="cd01347">
    <property type="entry name" value="ligand_gated_channel"/>
    <property type="match status" value="1"/>
</dbReference>
<feature type="domain" description="TonB-dependent receptor plug" evidence="18">
    <location>
        <begin position="232"/>
        <end position="321"/>
    </location>
</feature>
<evidence type="ECO:0000256" key="11">
    <source>
        <dbReference type="ARBA" id="ARBA00023136"/>
    </source>
</evidence>
<evidence type="ECO:0000256" key="4">
    <source>
        <dbReference type="ARBA" id="ARBA00022452"/>
    </source>
</evidence>
<comment type="subcellular location">
    <subcellularLocation>
        <location evidence="1 14">Cell outer membrane</location>
        <topology evidence="1 14">Multi-pass membrane protein</topology>
    </subcellularLocation>
</comment>
<keyword evidence="6 14" id="KW-0812">Transmembrane</keyword>
<keyword evidence="8" id="KW-0408">Iron</keyword>
<keyword evidence="20" id="KW-1185">Reference proteome</keyword>
<dbReference type="InterPro" id="IPR013784">
    <property type="entry name" value="Carb-bd-like_fold"/>
</dbReference>
<evidence type="ECO:0000256" key="3">
    <source>
        <dbReference type="ARBA" id="ARBA00022448"/>
    </source>
</evidence>
<evidence type="ECO:0000256" key="2">
    <source>
        <dbReference type="ARBA" id="ARBA00009810"/>
    </source>
</evidence>
<feature type="transmembrane region" description="Helical" evidence="16">
    <location>
        <begin position="12"/>
        <end position="34"/>
    </location>
</feature>
<dbReference type="RefSeq" id="WP_130143599.1">
    <property type="nucleotide sequence ID" value="NZ_SGIT01000007.1"/>
</dbReference>
<protein>
    <submittedName>
        <fullName evidence="19">TonB-dependent receptor</fullName>
    </submittedName>
</protein>
<dbReference type="Pfam" id="PF00593">
    <property type="entry name" value="TonB_dep_Rec_b-barrel"/>
    <property type="match status" value="1"/>
</dbReference>
<dbReference type="InterPro" id="IPR010105">
    <property type="entry name" value="TonB_sidphr_rcpt"/>
</dbReference>
<keyword evidence="9" id="KW-0406">Ion transport</keyword>
<dbReference type="InterPro" id="IPR037066">
    <property type="entry name" value="Plug_dom_sf"/>
</dbReference>
<evidence type="ECO:0000256" key="5">
    <source>
        <dbReference type="ARBA" id="ARBA00022496"/>
    </source>
</evidence>
<dbReference type="GO" id="GO:0015344">
    <property type="term" value="F:siderophore uptake transmembrane transporter activity"/>
    <property type="evidence" value="ECO:0007669"/>
    <property type="project" value="TreeGrafter"/>
</dbReference>
<evidence type="ECO:0000259" key="17">
    <source>
        <dbReference type="Pfam" id="PF00593"/>
    </source>
</evidence>
<dbReference type="SUPFAM" id="SSF49452">
    <property type="entry name" value="Starch-binding domain-like"/>
    <property type="match status" value="1"/>
</dbReference>
<evidence type="ECO:0000313" key="20">
    <source>
        <dbReference type="Proteomes" id="UP000292855"/>
    </source>
</evidence>
<evidence type="ECO:0000256" key="6">
    <source>
        <dbReference type="ARBA" id="ARBA00022692"/>
    </source>
</evidence>
<keyword evidence="11 14" id="KW-0472">Membrane</keyword>
<comment type="caution">
    <text evidence="19">The sequence shown here is derived from an EMBL/GenBank/DDBJ whole genome shotgun (WGS) entry which is preliminary data.</text>
</comment>
<keyword evidence="10 15" id="KW-0798">TonB box</keyword>
<keyword evidence="3 14" id="KW-0813">Transport</keyword>
<dbReference type="GO" id="GO:0030246">
    <property type="term" value="F:carbohydrate binding"/>
    <property type="evidence" value="ECO:0007669"/>
    <property type="project" value="InterPro"/>
</dbReference>
<keyword evidence="4 14" id="KW-1134">Transmembrane beta strand</keyword>
<dbReference type="GO" id="GO:0009279">
    <property type="term" value="C:cell outer membrane"/>
    <property type="evidence" value="ECO:0007669"/>
    <property type="project" value="UniProtKB-SubCell"/>
</dbReference>
<dbReference type="PANTHER" id="PTHR32552:SF68">
    <property type="entry name" value="FERRICHROME OUTER MEMBRANE TRANSPORTER_PHAGE RECEPTOR"/>
    <property type="match status" value="1"/>
</dbReference>
<dbReference type="InterPro" id="IPR000531">
    <property type="entry name" value="Beta-barrel_TonB"/>
</dbReference>
<evidence type="ECO:0000256" key="8">
    <source>
        <dbReference type="ARBA" id="ARBA00023004"/>
    </source>
</evidence>
<evidence type="ECO:0000313" key="19">
    <source>
        <dbReference type="EMBL" id="RZF57475.1"/>
    </source>
</evidence>
<keyword evidence="5" id="KW-0410">Iron transport</keyword>
<dbReference type="Gene3D" id="2.40.170.20">
    <property type="entry name" value="TonB-dependent receptor, beta-barrel domain"/>
    <property type="match status" value="1"/>
</dbReference>
<evidence type="ECO:0000256" key="13">
    <source>
        <dbReference type="ARBA" id="ARBA00023237"/>
    </source>
</evidence>
<proteinExistence type="inferred from homology"/>
<dbReference type="Gene3D" id="2.60.40.1120">
    <property type="entry name" value="Carboxypeptidase-like, regulatory domain"/>
    <property type="match status" value="1"/>
</dbReference>
<dbReference type="OrthoDB" id="9775095at2"/>
<keyword evidence="7" id="KW-0732">Signal</keyword>
<dbReference type="InterPro" id="IPR039426">
    <property type="entry name" value="TonB-dep_rcpt-like"/>
</dbReference>
<dbReference type="PANTHER" id="PTHR32552">
    <property type="entry name" value="FERRICHROME IRON RECEPTOR-RELATED"/>
    <property type="match status" value="1"/>
</dbReference>
<dbReference type="Pfam" id="PF13715">
    <property type="entry name" value="CarbopepD_reg_2"/>
    <property type="match status" value="1"/>
</dbReference>
<dbReference type="SUPFAM" id="SSF56935">
    <property type="entry name" value="Porins"/>
    <property type="match status" value="1"/>
</dbReference>
<dbReference type="GO" id="GO:0015891">
    <property type="term" value="P:siderophore transport"/>
    <property type="evidence" value="ECO:0007669"/>
    <property type="project" value="InterPro"/>
</dbReference>
<dbReference type="Gene3D" id="2.170.130.10">
    <property type="entry name" value="TonB-dependent receptor, plug domain"/>
    <property type="match status" value="1"/>
</dbReference>
<evidence type="ECO:0000256" key="12">
    <source>
        <dbReference type="ARBA" id="ARBA00023170"/>
    </source>
</evidence>
<evidence type="ECO:0000256" key="15">
    <source>
        <dbReference type="RuleBase" id="RU003357"/>
    </source>
</evidence>
<dbReference type="EMBL" id="SGIT01000007">
    <property type="protein sequence ID" value="RZF57475.1"/>
    <property type="molecule type" value="Genomic_DNA"/>
</dbReference>
<dbReference type="AlphaFoldDB" id="A0A4Q6XMZ7"/>
<reference evidence="19 20" key="1">
    <citation type="submission" date="2019-02" db="EMBL/GenBank/DDBJ databases">
        <authorList>
            <person name="Li Y."/>
        </authorList>
    </citation>
    <scope>NUCLEOTIDE SEQUENCE [LARGE SCALE GENOMIC DNA]</scope>
    <source>
        <strain evidence="19 20">30C10-4-7</strain>
    </source>
</reference>
<evidence type="ECO:0000259" key="18">
    <source>
        <dbReference type="Pfam" id="PF07715"/>
    </source>
</evidence>